<keyword evidence="1" id="KW-0732">Signal</keyword>
<feature type="chain" id="PRO_5045149717" evidence="1">
    <location>
        <begin position="27"/>
        <end position="507"/>
    </location>
</feature>
<dbReference type="PANTHER" id="PTHR30290:SF83">
    <property type="entry name" value="ABC TRANSPORTER SUBSTRATE-BINDING PROTEIN"/>
    <property type="match status" value="1"/>
</dbReference>
<dbReference type="PROSITE" id="PS51257">
    <property type="entry name" value="PROKAR_LIPOPROTEIN"/>
    <property type="match status" value="1"/>
</dbReference>
<name>A0ABY4AWC4_9MICO</name>
<dbReference type="InterPro" id="IPR039424">
    <property type="entry name" value="SBP_5"/>
</dbReference>
<evidence type="ECO:0000313" key="3">
    <source>
        <dbReference type="EMBL" id="UOE27475.1"/>
    </source>
</evidence>
<dbReference type="SUPFAM" id="SSF53850">
    <property type="entry name" value="Periplasmic binding protein-like II"/>
    <property type="match status" value="1"/>
</dbReference>
<evidence type="ECO:0000313" key="4">
    <source>
        <dbReference type="Proteomes" id="UP000831304"/>
    </source>
</evidence>
<dbReference type="Proteomes" id="UP000831304">
    <property type="component" value="Chromosome"/>
</dbReference>
<dbReference type="Gene3D" id="3.40.190.10">
    <property type="entry name" value="Periplasmic binding protein-like II"/>
    <property type="match status" value="1"/>
</dbReference>
<dbReference type="Pfam" id="PF00496">
    <property type="entry name" value="SBP_bac_5"/>
    <property type="match status" value="1"/>
</dbReference>
<organism evidence="3 4">
    <name type="scientific">Agromyces soli</name>
    <dbReference type="NCBI Taxonomy" id="659012"/>
    <lineage>
        <taxon>Bacteria</taxon>
        <taxon>Bacillati</taxon>
        <taxon>Actinomycetota</taxon>
        <taxon>Actinomycetes</taxon>
        <taxon>Micrococcales</taxon>
        <taxon>Microbacteriaceae</taxon>
        <taxon>Agromyces</taxon>
    </lineage>
</organism>
<dbReference type="PANTHER" id="PTHR30290">
    <property type="entry name" value="PERIPLASMIC BINDING COMPONENT OF ABC TRANSPORTER"/>
    <property type="match status" value="1"/>
</dbReference>
<feature type="domain" description="Solute-binding protein family 5" evidence="2">
    <location>
        <begin position="78"/>
        <end position="416"/>
    </location>
</feature>
<protein>
    <submittedName>
        <fullName evidence="3">ABC transporter substrate-binding protein</fullName>
    </submittedName>
</protein>
<proteinExistence type="predicted"/>
<dbReference type="InterPro" id="IPR030678">
    <property type="entry name" value="Peptide/Ni-bd"/>
</dbReference>
<gene>
    <name evidence="3" type="ORF">MTP13_06770</name>
</gene>
<dbReference type="InterPro" id="IPR000914">
    <property type="entry name" value="SBP_5_dom"/>
</dbReference>
<dbReference type="PIRSF" id="PIRSF002741">
    <property type="entry name" value="MppA"/>
    <property type="match status" value="1"/>
</dbReference>
<accession>A0ABY4AWC4</accession>
<sequence length="507" mass="54586">MNRTPIAAVALVAASALALTACSAGGAGGEDAAVPSELRIGNFADLTSWDPASADIGFNAPYLSAVYDPLVTIDGAGEPQPGLATDWAFSDDRLTLTMNLRSDAEFADGEPFDAEAAVANLAHLKDGTVSRESYLNVESFRAVDEDTVEIRLSRRDDRLLYFMGLGRSYMAAPSAIEAGTLEQAPVGSGPYTLSDATIPGAEYRFERVAEHWAAEDFPFDEVTVLPMQDSSARNNALEAGQIDVSYGDATTVGMAEQHGWNVASQVASWVGLRINDHTGSKLAPLGDARVRQALAYAFDGEALLGSIGEGEGVATPQLFAAGFAGYDEELDGRYPHDLDRAKALLAEAGYADGFDVTMPMAPPFQPWQAAVDQTFGELGIRVTWDEFQYVDYQSNAPSYPMFISVLAVDSNPTATIARQLTVPQWYMPEPDIAQFPELQAQVDRALDAEPGEAQQDEIQALNAMLVEEAWQVVWYQANDIYVTVAGIELTPVTGMKFPSLRQIQPAD</sequence>
<dbReference type="RefSeq" id="WP_243570306.1">
    <property type="nucleotide sequence ID" value="NZ_BAAARD010000001.1"/>
</dbReference>
<evidence type="ECO:0000256" key="1">
    <source>
        <dbReference type="SAM" id="SignalP"/>
    </source>
</evidence>
<dbReference type="EMBL" id="CP094533">
    <property type="protein sequence ID" value="UOE27475.1"/>
    <property type="molecule type" value="Genomic_DNA"/>
</dbReference>
<dbReference type="Gene3D" id="3.10.105.10">
    <property type="entry name" value="Dipeptide-binding Protein, Domain 3"/>
    <property type="match status" value="1"/>
</dbReference>
<reference evidence="3 4" key="1">
    <citation type="submission" date="2022-03" db="EMBL/GenBank/DDBJ databases">
        <title>Agromyces sp. isolated from the gut of P. brevitarsis seulensis larvae.</title>
        <authorList>
            <person name="Won M."/>
            <person name="Kwon S.-W."/>
        </authorList>
    </citation>
    <scope>NUCLEOTIDE SEQUENCE [LARGE SCALE GENOMIC DNA]</scope>
    <source>
        <strain evidence="3 4">KACC 16215</strain>
    </source>
</reference>
<evidence type="ECO:0000259" key="2">
    <source>
        <dbReference type="Pfam" id="PF00496"/>
    </source>
</evidence>
<feature type="signal peptide" evidence="1">
    <location>
        <begin position="1"/>
        <end position="26"/>
    </location>
</feature>
<keyword evidence="4" id="KW-1185">Reference proteome</keyword>